<dbReference type="Pfam" id="PF00028">
    <property type="entry name" value="Cadherin"/>
    <property type="match status" value="2"/>
</dbReference>
<dbReference type="Gene3D" id="3.60.10.10">
    <property type="entry name" value="Endonuclease/exonuclease/phosphatase"/>
    <property type="match status" value="1"/>
</dbReference>
<dbReference type="Pfam" id="PF08266">
    <property type="entry name" value="Cadherin_2"/>
    <property type="match status" value="1"/>
</dbReference>
<dbReference type="GO" id="GO:0009653">
    <property type="term" value="P:anatomical structure morphogenesis"/>
    <property type="evidence" value="ECO:0007669"/>
    <property type="project" value="UniProtKB-ARBA"/>
</dbReference>
<keyword evidence="5" id="KW-0677">Repeat</keyword>
<protein>
    <recommendedName>
        <fullName evidence="13">Cadherin domain-containing protein</fullName>
    </recommendedName>
</protein>
<dbReference type="Ensembl" id="ENSXCOT00000002734.1">
    <property type="protein sequence ID" value="ENSXCOP00000002699.1"/>
    <property type="gene ID" value="ENSXCOG00000002145.1"/>
</dbReference>
<dbReference type="InterPro" id="IPR002126">
    <property type="entry name" value="Cadherin-like_dom"/>
</dbReference>
<dbReference type="PROSITE" id="PS50268">
    <property type="entry name" value="CADHERIN_2"/>
    <property type="match status" value="3"/>
</dbReference>
<evidence type="ECO:0000256" key="2">
    <source>
        <dbReference type="ARBA" id="ARBA00022475"/>
    </source>
</evidence>
<comment type="subcellular location">
    <subcellularLocation>
        <location evidence="1">Cell membrane</location>
        <topology evidence="1">Single-pass type I membrane protein</topology>
    </subcellularLocation>
</comment>
<keyword evidence="6 11" id="KW-0106">Calcium</keyword>
<evidence type="ECO:0000256" key="9">
    <source>
        <dbReference type="ARBA" id="ARBA00023136"/>
    </source>
</evidence>
<dbReference type="PRINTS" id="PR00205">
    <property type="entry name" value="CADHERIN"/>
</dbReference>
<reference evidence="14" key="1">
    <citation type="submission" date="2025-08" db="UniProtKB">
        <authorList>
            <consortium name="Ensembl"/>
        </authorList>
    </citation>
    <scope>IDENTIFICATION</scope>
</reference>
<evidence type="ECO:0000256" key="6">
    <source>
        <dbReference type="ARBA" id="ARBA00022837"/>
    </source>
</evidence>
<evidence type="ECO:0000256" key="5">
    <source>
        <dbReference type="ARBA" id="ARBA00022737"/>
    </source>
</evidence>
<evidence type="ECO:0000313" key="14">
    <source>
        <dbReference type="Ensembl" id="ENSXCOP00000002699.1"/>
    </source>
</evidence>
<keyword evidence="2" id="KW-1003">Cell membrane</keyword>
<accession>A0A3B5L4L0</accession>
<proteinExistence type="predicted"/>
<feature type="domain" description="Cadherin" evidence="13">
    <location>
        <begin position="238"/>
        <end position="306"/>
    </location>
</feature>
<feature type="chain" id="PRO_5017388242" description="Cadherin domain-containing protein" evidence="12">
    <location>
        <begin position="25"/>
        <end position="598"/>
    </location>
</feature>
<evidence type="ECO:0000259" key="13">
    <source>
        <dbReference type="PROSITE" id="PS50268"/>
    </source>
</evidence>
<dbReference type="AlphaFoldDB" id="A0A3B5L4L0"/>
<evidence type="ECO:0000256" key="1">
    <source>
        <dbReference type="ARBA" id="ARBA00004251"/>
    </source>
</evidence>
<dbReference type="FunFam" id="2.60.40.60:FF:000002">
    <property type="entry name" value="Protocadherin alpha 2"/>
    <property type="match status" value="1"/>
</dbReference>
<feature type="domain" description="Cadherin" evidence="13">
    <location>
        <begin position="129"/>
        <end position="237"/>
    </location>
</feature>
<dbReference type="PROSITE" id="PS00232">
    <property type="entry name" value="CADHERIN_1"/>
    <property type="match status" value="1"/>
</dbReference>
<dbReference type="GO" id="GO:0005509">
    <property type="term" value="F:calcium ion binding"/>
    <property type="evidence" value="ECO:0007669"/>
    <property type="project" value="UniProtKB-UniRule"/>
</dbReference>
<dbReference type="FunFam" id="2.60.40.60:FF:000007">
    <property type="entry name" value="Protocadherin alpha 2"/>
    <property type="match status" value="1"/>
</dbReference>
<dbReference type="InterPro" id="IPR036691">
    <property type="entry name" value="Endo/exonu/phosph_ase_sf"/>
</dbReference>
<organism evidence="14 15">
    <name type="scientific">Xiphophorus couchianus</name>
    <name type="common">Monterrey platyfish</name>
    <dbReference type="NCBI Taxonomy" id="32473"/>
    <lineage>
        <taxon>Eukaryota</taxon>
        <taxon>Metazoa</taxon>
        <taxon>Chordata</taxon>
        <taxon>Craniata</taxon>
        <taxon>Vertebrata</taxon>
        <taxon>Euteleostomi</taxon>
        <taxon>Actinopterygii</taxon>
        <taxon>Neopterygii</taxon>
        <taxon>Teleostei</taxon>
        <taxon>Neoteleostei</taxon>
        <taxon>Acanthomorphata</taxon>
        <taxon>Ovalentaria</taxon>
        <taxon>Atherinomorphae</taxon>
        <taxon>Cyprinodontiformes</taxon>
        <taxon>Poeciliidae</taxon>
        <taxon>Poeciliinae</taxon>
        <taxon>Xiphophorus</taxon>
    </lineage>
</organism>
<dbReference type="Proteomes" id="UP000261380">
    <property type="component" value="Unplaced"/>
</dbReference>
<dbReference type="PANTHER" id="PTHR24028">
    <property type="entry name" value="CADHERIN-87A"/>
    <property type="match status" value="1"/>
</dbReference>
<dbReference type="InterPro" id="IPR050174">
    <property type="entry name" value="Protocadherin/Cadherin-CA"/>
</dbReference>
<dbReference type="GO" id="GO:0005886">
    <property type="term" value="C:plasma membrane"/>
    <property type="evidence" value="ECO:0007669"/>
    <property type="project" value="UniProtKB-SubCell"/>
</dbReference>
<evidence type="ECO:0000313" key="15">
    <source>
        <dbReference type="Proteomes" id="UP000261380"/>
    </source>
</evidence>
<keyword evidence="15" id="KW-1185">Reference proteome</keyword>
<keyword evidence="7" id="KW-0130">Cell adhesion</keyword>
<dbReference type="InterPro" id="IPR020894">
    <property type="entry name" value="Cadherin_CS"/>
</dbReference>
<evidence type="ECO:0000256" key="8">
    <source>
        <dbReference type="ARBA" id="ARBA00022989"/>
    </source>
</evidence>
<keyword evidence="8" id="KW-1133">Transmembrane helix</keyword>
<keyword evidence="4 12" id="KW-0732">Signal</keyword>
<reference evidence="14" key="2">
    <citation type="submission" date="2025-09" db="UniProtKB">
        <authorList>
            <consortium name="Ensembl"/>
        </authorList>
    </citation>
    <scope>IDENTIFICATION</scope>
</reference>
<dbReference type="FunFam" id="2.60.40.60:FF:000006">
    <property type="entry name" value="Protocadherin alpha 2"/>
    <property type="match status" value="1"/>
</dbReference>
<dbReference type="GeneTree" id="ENSGT00940000164468"/>
<dbReference type="InterPro" id="IPR015919">
    <property type="entry name" value="Cadherin-like_sf"/>
</dbReference>
<feature type="signal peptide" evidence="12">
    <location>
        <begin position="1"/>
        <end position="24"/>
    </location>
</feature>
<dbReference type="InterPro" id="IPR013164">
    <property type="entry name" value="Cadherin_N"/>
</dbReference>
<sequence>MLERTMRWQVLLFVVIFALDCVAGQATYSIPEEMSKGSLVGNIAHDLGLDVKRLKSGRARIYTEDKAEYIELNTDRGLLVVKERIDRETLCGQTTPCALHLQITLEDPIEFYSVNVEINDINDNVPTFKKEEMKFRISESAVIGAKFVLERAMDLDVGVNGLQSYSLKPTDNFILKLNSQQDGSKKVEMVLQKPLDREAQDHIALTLTASDGGEPQLSGTMRVEIVVLDVNDNAPVFTQETYKVTVMETAPRGTILSTVRAVDADEGSNGKVVYSITNTLDDVPNLFQVAEESGVVSLIGSLDYEKTQHAGHRGPALEPGLERGHDGERLVAGLLPMEPGRAQPCCLAYGPNNSSDYPPFLESLEGLLESAPPGDSLVLLGDFNAHVSNASETWRGMVGGNTIPRSSDVLLLDFCAHHGLSITNTMFRHKGVHTCTWHQDTLGRSSMIDFVNVSLDLRPCVLDTQVKRGAELSIHHYLVVSWLRWWGRMPVRPGRPKRAVRVCWERLVESPVRLSFNSHLRQNFEHVPGEVGAMESEWTILGASIMDTAYRSCGRKVVGACRGGQPSNPLVDAFGEGCRQAEEGVLLGLFGLWDSKSS</sequence>
<dbReference type="PANTHER" id="PTHR24028:SF296">
    <property type="entry name" value="PROTOCADHERIN 1 GAMMA 11 PRECURSOR-RELATED"/>
    <property type="match status" value="1"/>
</dbReference>
<evidence type="ECO:0000256" key="12">
    <source>
        <dbReference type="SAM" id="SignalP"/>
    </source>
</evidence>
<dbReference type="SUPFAM" id="SSF49313">
    <property type="entry name" value="Cadherin-like"/>
    <property type="match status" value="3"/>
</dbReference>
<keyword evidence="9" id="KW-0472">Membrane</keyword>
<evidence type="ECO:0000256" key="4">
    <source>
        <dbReference type="ARBA" id="ARBA00022729"/>
    </source>
</evidence>
<evidence type="ECO:0000256" key="10">
    <source>
        <dbReference type="ARBA" id="ARBA00023180"/>
    </source>
</evidence>
<dbReference type="SUPFAM" id="SSF56219">
    <property type="entry name" value="DNase I-like"/>
    <property type="match status" value="1"/>
</dbReference>
<evidence type="ECO:0000256" key="3">
    <source>
        <dbReference type="ARBA" id="ARBA00022692"/>
    </source>
</evidence>
<name>A0A3B5L4L0_9TELE</name>
<dbReference type="SMART" id="SM00112">
    <property type="entry name" value="CA"/>
    <property type="match status" value="3"/>
</dbReference>
<evidence type="ECO:0000256" key="7">
    <source>
        <dbReference type="ARBA" id="ARBA00022889"/>
    </source>
</evidence>
<keyword evidence="3" id="KW-0812">Transmembrane</keyword>
<feature type="domain" description="Cadherin" evidence="13">
    <location>
        <begin position="22"/>
        <end position="128"/>
    </location>
</feature>
<keyword evidence="10" id="KW-0325">Glycoprotein</keyword>
<evidence type="ECO:0000256" key="11">
    <source>
        <dbReference type="PROSITE-ProRule" id="PRU00043"/>
    </source>
</evidence>
<dbReference type="Gene3D" id="2.60.40.60">
    <property type="entry name" value="Cadherins"/>
    <property type="match status" value="3"/>
</dbReference>
<dbReference type="GO" id="GO:0007156">
    <property type="term" value="P:homophilic cell adhesion via plasma membrane adhesion molecules"/>
    <property type="evidence" value="ECO:0007669"/>
    <property type="project" value="InterPro"/>
</dbReference>
<dbReference type="CDD" id="cd11304">
    <property type="entry name" value="Cadherin_repeat"/>
    <property type="match status" value="2"/>
</dbReference>